<dbReference type="InterPro" id="IPR036259">
    <property type="entry name" value="MFS_trans_sf"/>
</dbReference>
<keyword evidence="3" id="KW-0812">Transmembrane</keyword>
<dbReference type="GO" id="GO:0008028">
    <property type="term" value="F:monocarboxylic acid transmembrane transporter activity"/>
    <property type="evidence" value="ECO:0007669"/>
    <property type="project" value="TreeGrafter"/>
</dbReference>
<dbReference type="GO" id="GO:0016020">
    <property type="term" value="C:membrane"/>
    <property type="evidence" value="ECO:0007669"/>
    <property type="project" value="UniProtKB-SubCell"/>
</dbReference>
<evidence type="ECO:0000256" key="3">
    <source>
        <dbReference type="SAM" id="Phobius"/>
    </source>
</evidence>
<dbReference type="AlphaFoldDB" id="A0A8B8EU23"/>
<dbReference type="Gene3D" id="1.20.1250.20">
    <property type="entry name" value="MFS general substrate transporter like domains"/>
    <property type="match status" value="1"/>
</dbReference>
<dbReference type="RefSeq" id="XP_022343464.1">
    <property type="nucleotide sequence ID" value="XM_022487756.1"/>
</dbReference>
<dbReference type="Proteomes" id="UP000694844">
    <property type="component" value="Chromosome 5"/>
</dbReference>
<sequence>MGEAFSEENGKSYSETKKPSPEVGAEGSWLVVLAGFVMHFFVSGISSVFGLLYIELERETGSDILTLSWIGSLFVGFSLDSAPFVGILATYTNYWCLAVCGGVLSSLGYFIGFFSTSLPVLYLGLGALCGLGFGLSTFSTVIVIGHTFAKRRPLALGLCTAGVGAGMIVFPPLYTILLDIYGLRGLFLITAGLFLNNAVFGIFLRNRFVEQGKPTQPILASIINPRLVKSGKFGVFLFFSFLIIFAYTIPFTFIPLRATEEGISLQLTALLLSISGVTSMTGRVAIGIVAGNLPRTCPWLIFLFVLISGLIMNVLPFANTYIGIAFLEAIFMLCTGAAFSLIPVLAVEFFGTDLLASSLGLVNFIYGIGSMLGVPVVAALCESVGDNQWAFHVAAITMYMSSAMILVCCRMKPPEAFQAVDVPSKKIPDVESNMEAIDISVIELPEAVGPPAA</sequence>
<feature type="domain" description="Major facilitator superfamily (MFS) profile" evidence="4">
    <location>
        <begin position="28"/>
        <end position="413"/>
    </location>
</feature>
<feature type="region of interest" description="Disordered" evidence="2">
    <location>
        <begin position="1"/>
        <end position="23"/>
    </location>
</feature>
<feature type="transmembrane region" description="Helical" evidence="3">
    <location>
        <begin position="265"/>
        <end position="286"/>
    </location>
</feature>
<dbReference type="PROSITE" id="PS50850">
    <property type="entry name" value="MFS"/>
    <property type="match status" value="1"/>
</dbReference>
<keyword evidence="5" id="KW-1185">Reference proteome</keyword>
<feature type="compositionally biased region" description="Basic and acidic residues" evidence="2">
    <location>
        <begin position="8"/>
        <end position="20"/>
    </location>
</feature>
<organism evidence="5 6">
    <name type="scientific">Crassostrea virginica</name>
    <name type="common">Eastern oyster</name>
    <dbReference type="NCBI Taxonomy" id="6565"/>
    <lineage>
        <taxon>Eukaryota</taxon>
        <taxon>Metazoa</taxon>
        <taxon>Spiralia</taxon>
        <taxon>Lophotrochozoa</taxon>
        <taxon>Mollusca</taxon>
        <taxon>Bivalvia</taxon>
        <taxon>Autobranchia</taxon>
        <taxon>Pteriomorphia</taxon>
        <taxon>Ostreida</taxon>
        <taxon>Ostreoidea</taxon>
        <taxon>Ostreidae</taxon>
        <taxon>Crassostrea</taxon>
    </lineage>
</organism>
<proteinExistence type="predicted"/>
<evidence type="ECO:0000313" key="5">
    <source>
        <dbReference type="Proteomes" id="UP000694844"/>
    </source>
</evidence>
<evidence type="ECO:0000313" key="6">
    <source>
        <dbReference type="RefSeq" id="XP_022343464.1"/>
    </source>
</evidence>
<feature type="transmembrane region" description="Helical" evidence="3">
    <location>
        <begin position="324"/>
        <end position="347"/>
    </location>
</feature>
<feature type="transmembrane region" description="Helical" evidence="3">
    <location>
        <begin position="120"/>
        <end position="142"/>
    </location>
</feature>
<dbReference type="InterPro" id="IPR020846">
    <property type="entry name" value="MFS_dom"/>
</dbReference>
<comment type="subcellular location">
    <subcellularLocation>
        <location evidence="1">Membrane</location>
        <topology evidence="1">Multi-pass membrane protein</topology>
    </subcellularLocation>
</comment>
<feature type="transmembrane region" description="Helical" evidence="3">
    <location>
        <begin position="66"/>
        <end position="87"/>
    </location>
</feature>
<feature type="transmembrane region" description="Helical" evidence="3">
    <location>
        <begin position="233"/>
        <end position="253"/>
    </location>
</feature>
<dbReference type="OrthoDB" id="6127096at2759"/>
<evidence type="ECO:0000256" key="1">
    <source>
        <dbReference type="ARBA" id="ARBA00004141"/>
    </source>
</evidence>
<evidence type="ECO:0000259" key="4">
    <source>
        <dbReference type="PROSITE" id="PS50850"/>
    </source>
</evidence>
<feature type="transmembrane region" description="Helical" evidence="3">
    <location>
        <begin position="154"/>
        <end position="174"/>
    </location>
</feature>
<name>A0A8B8EU23_CRAVI</name>
<feature type="transmembrane region" description="Helical" evidence="3">
    <location>
        <begin position="27"/>
        <end position="54"/>
    </location>
</feature>
<dbReference type="PANTHER" id="PTHR11360">
    <property type="entry name" value="MONOCARBOXYLATE TRANSPORTER"/>
    <property type="match status" value="1"/>
</dbReference>
<keyword evidence="3" id="KW-0472">Membrane</keyword>
<dbReference type="InterPro" id="IPR050327">
    <property type="entry name" value="Proton-linked_MCT"/>
</dbReference>
<feature type="transmembrane region" description="Helical" evidence="3">
    <location>
        <begin position="186"/>
        <end position="204"/>
    </location>
</feature>
<dbReference type="InterPro" id="IPR011701">
    <property type="entry name" value="MFS"/>
</dbReference>
<reference evidence="6" key="1">
    <citation type="submission" date="2025-08" db="UniProtKB">
        <authorList>
            <consortium name="RefSeq"/>
        </authorList>
    </citation>
    <scope>IDENTIFICATION</scope>
    <source>
        <tissue evidence="6">Whole sample</tissue>
    </source>
</reference>
<dbReference type="Pfam" id="PF07690">
    <property type="entry name" value="MFS_1"/>
    <property type="match status" value="1"/>
</dbReference>
<dbReference type="SUPFAM" id="SSF103473">
    <property type="entry name" value="MFS general substrate transporter"/>
    <property type="match status" value="1"/>
</dbReference>
<keyword evidence="3" id="KW-1133">Transmembrane helix</keyword>
<feature type="transmembrane region" description="Helical" evidence="3">
    <location>
        <begin position="389"/>
        <end position="409"/>
    </location>
</feature>
<accession>A0A8B8EU23</accession>
<feature type="transmembrane region" description="Helical" evidence="3">
    <location>
        <begin position="94"/>
        <end position="114"/>
    </location>
</feature>
<feature type="transmembrane region" description="Helical" evidence="3">
    <location>
        <begin position="298"/>
        <end position="318"/>
    </location>
</feature>
<evidence type="ECO:0000256" key="2">
    <source>
        <dbReference type="SAM" id="MobiDB-lite"/>
    </source>
</evidence>
<protein>
    <submittedName>
        <fullName evidence="6">Monocarboxylate transporter 13-like</fullName>
    </submittedName>
</protein>
<feature type="transmembrane region" description="Helical" evidence="3">
    <location>
        <begin position="354"/>
        <end position="377"/>
    </location>
</feature>
<gene>
    <name evidence="6" type="primary">LOC111136696</name>
</gene>
<dbReference type="KEGG" id="cvn:111136696"/>
<dbReference type="GeneID" id="111136696"/>
<dbReference type="PANTHER" id="PTHR11360:SF260">
    <property type="entry name" value="MFS DOMAIN-CONTAINING PROTEIN"/>
    <property type="match status" value="1"/>
</dbReference>